<accession>A0A9Q1HJ10</accession>
<dbReference type="SUPFAM" id="SSF143113">
    <property type="entry name" value="NAP-like"/>
    <property type="match status" value="1"/>
</dbReference>
<dbReference type="InterPro" id="IPR002164">
    <property type="entry name" value="NAP_family"/>
</dbReference>
<reference evidence="4" key="1">
    <citation type="submission" date="2021-10" db="EMBL/GenBank/DDBJ databases">
        <title>Tropical sea cucumber genome reveals ecological adaptation and Cuvierian tubules defense mechanism.</title>
        <authorList>
            <person name="Chen T."/>
        </authorList>
    </citation>
    <scope>NUCLEOTIDE SEQUENCE</scope>
    <source>
        <strain evidence="4">Nanhai2018</strain>
        <tissue evidence="4">Muscle</tissue>
    </source>
</reference>
<feature type="compositionally biased region" description="Polar residues" evidence="3">
    <location>
        <begin position="107"/>
        <end position="138"/>
    </location>
</feature>
<dbReference type="InterPro" id="IPR037231">
    <property type="entry name" value="NAP-like_sf"/>
</dbReference>
<proteinExistence type="inferred from homology"/>
<comment type="similarity">
    <text evidence="1 2">Belongs to the nucleosome assembly protein (NAP) family.</text>
</comment>
<evidence type="ECO:0000256" key="2">
    <source>
        <dbReference type="RuleBase" id="RU003876"/>
    </source>
</evidence>
<comment type="caution">
    <text evidence="4">The sequence shown here is derived from an EMBL/GenBank/DDBJ whole genome shotgun (WGS) entry which is preliminary data.</text>
</comment>
<dbReference type="OrthoDB" id="19419at2759"/>
<feature type="region of interest" description="Disordered" evidence="3">
    <location>
        <begin position="436"/>
        <end position="521"/>
    </location>
</feature>
<feature type="compositionally biased region" description="Polar residues" evidence="3">
    <location>
        <begin position="69"/>
        <end position="81"/>
    </location>
</feature>
<dbReference type="PANTHER" id="PTHR11875">
    <property type="entry name" value="TESTIS-SPECIFIC Y-ENCODED PROTEIN"/>
    <property type="match status" value="1"/>
</dbReference>
<feature type="compositionally biased region" description="Basic and acidic residues" evidence="3">
    <location>
        <begin position="508"/>
        <end position="521"/>
    </location>
</feature>
<dbReference type="Pfam" id="PF00956">
    <property type="entry name" value="NAP"/>
    <property type="match status" value="1"/>
</dbReference>
<dbReference type="AlphaFoldDB" id="A0A9Q1HJ10"/>
<feature type="compositionally biased region" description="Basic and acidic residues" evidence="3">
    <location>
        <begin position="47"/>
        <end position="59"/>
    </location>
</feature>
<dbReference type="Gene3D" id="3.30.1120.90">
    <property type="entry name" value="Nucleosome assembly protein"/>
    <property type="match status" value="1"/>
</dbReference>
<dbReference type="GO" id="GO:0006334">
    <property type="term" value="P:nucleosome assembly"/>
    <property type="evidence" value="ECO:0007669"/>
    <property type="project" value="InterPro"/>
</dbReference>
<feature type="region of interest" description="Disordered" evidence="3">
    <location>
        <begin position="1"/>
        <end position="139"/>
    </location>
</feature>
<protein>
    <submittedName>
        <fullName evidence="4">Protein SET</fullName>
    </submittedName>
</protein>
<sequence>MSSTDAPPAKKLCTEPAGVIKASETGTPTEPTPSGPVSNPSQAKTDVQADAKEPVDKIKSTVADKTAGHPQQQDNKSQGTDNGVPKVSEKDPANSIGKQGEKKTEGTCPTSGAQKEINKNTPSLSVSGKHNGYNNEPSQKGLIEMDHVDLSKVIEGIQECDLEIEEMTISANQRVMEIEKSLRESKKPVYSKRSTLIQHIPEFWLTTLINHHHISHFINEADEDCLQYLRKLHVEEFDDSVSGFKISFFFDSNPYFENEIICKEISYGPSGVLRSKASPIRWKPGRDLTRVTEAASSSKSQPQSFFHWFIQNANPVQDKIAVFIRDDIWPNPLKYFQVHTEDSTIDVSSDGIMIDSSGEEDEDGSILVLEEDKEEDYYLDDEEDNEDIELLENEEEILDEDFEDDSEDELLLDEDEDFDGEEELQLIEARGIARQRTALKNASLPPEGKETGNVSEGVEKAGNKQTVTGELKQPIPPQPVATQKNETVPPSEKSTEKTATEQTAVTTTEKEKTDAPKQDDS</sequence>
<name>A0A9Q1HJ10_HOLLE</name>
<dbReference type="Gene3D" id="1.20.5.1500">
    <property type="match status" value="1"/>
</dbReference>
<evidence type="ECO:0000256" key="3">
    <source>
        <dbReference type="SAM" id="MobiDB-lite"/>
    </source>
</evidence>
<evidence type="ECO:0000313" key="4">
    <source>
        <dbReference type="EMBL" id="KAJ8047550.1"/>
    </source>
</evidence>
<keyword evidence="5" id="KW-1185">Reference proteome</keyword>
<dbReference type="GO" id="GO:0005634">
    <property type="term" value="C:nucleus"/>
    <property type="evidence" value="ECO:0007669"/>
    <property type="project" value="InterPro"/>
</dbReference>
<gene>
    <name evidence="4" type="ORF">HOLleu_06580</name>
</gene>
<dbReference type="EMBL" id="JAIZAY010000002">
    <property type="protein sequence ID" value="KAJ8047550.1"/>
    <property type="molecule type" value="Genomic_DNA"/>
</dbReference>
<evidence type="ECO:0000313" key="5">
    <source>
        <dbReference type="Proteomes" id="UP001152320"/>
    </source>
</evidence>
<dbReference type="Proteomes" id="UP001152320">
    <property type="component" value="Chromosome 2"/>
</dbReference>
<organism evidence="4 5">
    <name type="scientific">Holothuria leucospilota</name>
    <name type="common">Black long sea cucumber</name>
    <name type="synonym">Mertensiothuria leucospilota</name>
    <dbReference type="NCBI Taxonomy" id="206669"/>
    <lineage>
        <taxon>Eukaryota</taxon>
        <taxon>Metazoa</taxon>
        <taxon>Echinodermata</taxon>
        <taxon>Eleutherozoa</taxon>
        <taxon>Echinozoa</taxon>
        <taxon>Holothuroidea</taxon>
        <taxon>Aspidochirotacea</taxon>
        <taxon>Aspidochirotida</taxon>
        <taxon>Holothuriidae</taxon>
        <taxon>Holothuria</taxon>
    </lineage>
</organism>
<evidence type="ECO:0000256" key="1">
    <source>
        <dbReference type="ARBA" id="ARBA00009947"/>
    </source>
</evidence>